<dbReference type="GO" id="GO:0019212">
    <property type="term" value="F:phosphatase inhibitor activity"/>
    <property type="evidence" value="ECO:0007669"/>
    <property type="project" value="TreeGrafter"/>
</dbReference>
<keyword evidence="5" id="KW-1185">Reference proteome</keyword>
<proteinExistence type="inferred from homology"/>
<dbReference type="PANTHER" id="PTHR15111:SF0">
    <property type="entry name" value="UNCONVENTIONAL PREFOLDIN RPB5 INTERACTOR 1"/>
    <property type="match status" value="1"/>
</dbReference>
<protein>
    <submittedName>
        <fullName evidence="4">Uncharacterized protein</fullName>
    </submittedName>
</protein>
<dbReference type="VEuPathDB" id="PlasmoDB:PRELSG_0704700"/>
<dbReference type="GeneID" id="39735384"/>
<dbReference type="RefSeq" id="XP_028532290.1">
    <property type="nucleotide sequence ID" value="XM_028675730.1"/>
</dbReference>
<sequence length="255" mass="30246">MTEDNIDNDKIEGATHRLILKLKNERLNEEILKKTINEYKQTIEIVSKLTKKLNHKVIIPFSRIAFYEGQIKYTNNIYQNIGCNTYCERTAENAHDFLKNRLDFYEKKYKIISDSITRLTKEIELALELDHTSKIEKNKDNLNNIFLRPDGFLEIREEYHSSDEDSKNQKKSDKEKNIIQEKITDNENIIVKDENIKRYNNEMTNMEQINSKKDKHQEKEKMNLNKISNKSLNVNEQGLLNIKENYTSSSSNYEE</sequence>
<dbReference type="Pfam" id="PF02996">
    <property type="entry name" value="Prefoldin"/>
    <property type="match status" value="1"/>
</dbReference>
<dbReference type="Gene3D" id="1.10.287.370">
    <property type="match status" value="1"/>
</dbReference>
<gene>
    <name evidence="4" type="ORF">PRELSG_0704700</name>
</gene>
<evidence type="ECO:0000256" key="2">
    <source>
        <dbReference type="ARBA" id="ARBA00023242"/>
    </source>
</evidence>
<keyword evidence="2" id="KW-0539">Nucleus</keyword>
<reference evidence="4 5" key="1">
    <citation type="submission" date="2015-04" db="EMBL/GenBank/DDBJ databases">
        <authorList>
            <consortium name="Pathogen Informatics"/>
        </authorList>
    </citation>
    <scope>NUCLEOTIDE SEQUENCE [LARGE SCALE GENOMIC DNA]</scope>
    <source>
        <strain evidence="4 5">SGS1</strain>
    </source>
</reference>
<evidence type="ECO:0000256" key="3">
    <source>
        <dbReference type="ARBA" id="ARBA00038295"/>
    </source>
</evidence>
<organism evidence="4 5">
    <name type="scientific">Plasmodium relictum</name>
    <dbReference type="NCBI Taxonomy" id="85471"/>
    <lineage>
        <taxon>Eukaryota</taxon>
        <taxon>Sar</taxon>
        <taxon>Alveolata</taxon>
        <taxon>Apicomplexa</taxon>
        <taxon>Aconoidasida</taxon>
        <taxon>Haemosporida</taxon>
        <taxon>Plasmodiidae</taxon>
        <taxon>Plasmodium</taxon>
        <taxon>Plasmodium (Haemamoeba)</taxon>
    </lineage>
</organism>
<dbReference type="OrthoDB" id="21413at2759"/>
<dbReference type="Proteomes" id="UP000220158">
    <property type="component" value="Chromosome 7"/>
</dbReference>
<comment type="similarity">
    <text evidence="3">Belongs to the RNA polymerase II subunit 5-mediating protein family.</text>
</comment>
<comment type="subcellular location">
    <subcellularLocation>
        <location evidence="1">Nucleus</location>
    </subcellularLocation>
</comment>
<name>A0A1J1H6R2_PLARL</name>
<evidence type="ECO:0000256" key="1">
    <source>
        <dbReference type="ARBA" id="ARBA00004123"/>
    </source>
</evidence>
<dbReference type="AlphaFoldDB" id="A0A1J1H6R2"/>
<dbReference type="GO" id="GO:0003682">
    <property type="term" value="F:chromatin binding"/>
    <property type="evidence" value="ECO:0007669"/>
    <property type="project" value="TreeGrafter"/>
</dbReference>
<dbReference type="PANTHER" id="PTHR15111">
    <property type="entry name" value="RNA POLYMERASE II SUBUNIT 5-MEDIATING PROTEIN NNX3"/>
    <property type="match status" value="1"/>
</dbReference>
<dbReference type="SUPFAM" id="SSF46579">
    <property type="entry name" value="Prefoldin"/>
    <property type="match status" value="1"/>
</dbReference>
<dbReference type="KEGG" id="prel:PRELSG_0704700"/>
<evidence type="ECO:0000313" key="5">
    <source>
        <dbReference type="Proteomes" id="UP000220158"/>
    </source>
</evidence>
<evidence type="ECO:0000313" key="4">
    <source>
        <dbReference type="EMBL" id="CRG99283.1"/>
    </source>
</evidence>
<dbReference type="InterPro" id="IPR009053">
    <property type="entry name" value="Prefoldin"/>
</dbReference>
<dbReference type="GO" id="GO:0005634">
    <property type="term" value="C:nucleus"/>
    <property type="evidence" value="ECO:0007669"/>
    <property type="project" value="UniProtKB-SubCell"/>
</dbReference>
<dbReference type="GO" id="GO:0000122">
    <property type="term" value="P:negative regulation of transcription by RNA polymerase II"/>
    <property type="evidence" value="ECO:0007669"/>
    <property type="project" value="TreeGrafter"/>
</dbReference>
<dbReference type="OMA" id="KFYQDKY"/>
<dbReference type="CDD" id="cd23159">
    <property type="entry name" value="Prefoldin_URI1"/>
    <property type="match status" value="1"/>
</dbReference>
<dbReference type="GO" id="GO:0003714">
    <property type="term" value="F:transcription corepressor activity"/>
    <property type="evidence" value="ECO:0007669"/>
    <property type="project" value="TreeGrafter"/>
</dbReference>
<accession>A0A1J1H6R2</accession>
<dbReference type="EMBL" id="LN835302">
    <property type="protein sequence ID" value="CRG99283.1"/>
    <property type="molecule type" value="Genomic_DNA"/>
</dbReference>
<dbReference type="InterPro" id="IPR004127">
    <property type="entry name" value="Prefoldin_subunit_alpha"/>
</dbReference>
<dbReference type="InterPro" id="IPR052255">
    <property type="entry name" value="RNA_pol_II_subunit5-mediator"/>
</dbReference>